<evidence type="ECO:0000259" key="2">
    <source>
        <dbReference type="Pfam" id="PF02371"/>
    </source>
</evidence>
<protein>
    <submittedName>
        <fullName evidence="3">IS110 family transposase</fullName>
    </submittedName>
</protein>
<dbReference type="NCBIfam" id="NF033542">
    <property type="entry name" value="transpos_IS110"/>
    <property type="match status" value="1"/>
</dbReference>
<feature type="domain" description="Transposase IS116/IS110/IS902 C-terminal" evidence="2">
    <location>
        <begin position="192"/>
        <end position="276"/>
    </location>
</feature>
<comment type="caution">
    <text evidence="3">The sequence shown here is derived from an EMBL/GenBank/DDBJ whole genome shotgun (WGS) entry which is preliminary data.</text>
</comment>
<dbReference type="PANTHER" id="PTHR33055">
    <property type="entry name" value="TRANSPOSASE FOR INSERTION SEQUENCE ELEMENT IS1111A"/>
    <property type="match status" value="1"/>
</dbReference>
<dbReference type="Pfam" id="PF02371">
    <property type="entry name" value="Transposase_20"/>
    <property type="match status" value="1"/>
</dbReference>
<dbReference type="InterPro" id="IPR003346">
    <property type="entry name" value="Transposase_20"/>
</dbReference>
<dbReference type="EMBL" id="JAKLUA010000079">
    <property type="protein sequence ID" value="MCG2673467.1"/>
    <property type="molecule type" value="Genomic_DNA"/>
</dbReference>
<dbReference type="Proteomes" id="UP001139012">
    <property type="component" value="Unassembled WGS sequence"/>
</dbReference>
<name>A0ABS9M3H1_9BRAD</name>
<feature type="domain" description="Transposase IS110-like N-terminal" evidence="1">
    <location>
        <begin position="9"/>
        <end position="150"/>
    </location>
</feature>
<evidence type="ECO:0000313" key="4">
    <source>
        <dbReference type="Proteomes" id="UP001139012"/>
    </source>
</evidence>
<dbReference type="RefSeq" id="WP_237874457.1">
    <property type="nucleotide sequence ID" value="NZ_JAKLUA010000079.1"/>
</dbReference>
<dbReference type="InterPro" id="IPR002525">
    <property type="entry name" value="Transp_IS110-like_N"/>
</dbReference>
<evidence type="ECO:0000259" key="1">
    <source>
        <dbReference type="Pfam" id="PF01548"/>
    </source>
</evidence>
<dbReference type="PANTHER" id="PTHR33055:SF3">
    <property type="entry name" value="PUTATIVE TRANSPOSASE FOR IS117-RELATED"/>
    <property type="match status" value="1"/>
</dbReference>
<organism evidence="3 4">
    <name type="scientific">Bradyrhizobium zhengyangense</name>
    <dbReference type="NCBI Taxonomy" id="2911009"/>
    <lineage>
        <taxon>Bacteria</taxon>
        <taxon>Pseudomonadati</taxon>
        <taxon>Pseudomonadota</taxon>
        <taxon>Alphaproteobacteria</taxon>
        <taxon>Hyphomicrobiales</taxon>
        <taxon>Nitrobacteraceae</taxon>
        <taxon>Bradyrhizobium</taxon>
    </lineage>
</organism>
<reference evidence="3" key="1">
    <citation type="submission" date="2022-01" db="EMBL/GenBank/DDBJ databases">
        <title>Genome sequnece data of strain Bradyrhizobium sp. nov.</title>
        <authorList>
            <person name="Zhang J."/>
        </authorList>
    </citation>
    <scope>NUCLEOTIDE SEQUENCE</scope>
    <source>
        <strain evidence="3">WYCCWR 12774</strain>
    </source>
</reference>
<gene>
    <name evidence="3" type="ORF">L6637_42250</name>
</gene>
<accession>A0ABS9M3H1</accession>
<dbReference type="Pfam" id="PF01548">
    <property type="entry name" value="DEDD_Tnp_IS110"/>
    <property type="match status" value="1"/>
</dbReference>
<dbReference type="InterPro" id="IPR047650">
    <property type="entry name" value="Transpos_IS110"/>
</dbReference>
<evidence type="ECO:0000313" key="3">
    <source>
        <dbReference type="EMBL" id="MCG2673467.1"/>
    </source>
</evidence>
<proteinExistence type="predicted"/>
<sequence length="323" mass="35602">MAKRITICAGIDTGKHRLDVALAGSPERTQVENTPEGHAVLLEWLQHHKVRRVGIEASGGYEQAVVAELRRKRLVVVVFQPAQVRAYAEFLRQRAKNDKIDAALIAACTAAVKKIHPAPDPRLQPFAEHLTMIDQITQDIARLKNRLESCRSERFHKLWREQIALLAKHKRAELKALVVAIRKHRDLAVRLDLIESVAGSGLPTAVAVLVRMPEIGQITREQAAALAGLAPYDDDSGDRTGVRHIEGGRERLRRALYNAALPASFRWNPQLKALYQRLIAAGKGHKPALIACARKLLVIINAVVARGTSWSADPPATARASAT</sequence>
<keyword evidence="4" id="KW-1185">Reference proteome</keyword>